<dbReference type="InterPro" id="IPR002656">
    <property type="entry name" value="Acyl_transf_3_dom"/>
</dbReference>
<keyword evidence="3" id="KW-0378">Hydrolase</keyword>
<dbReference type="AlphaFoldDB" id="A0A1I6MG87"/>
<reference evidence="3 4" key="1">
    <citation type="submission" date="2016-10" db="EMBL/GenBank/DDBJ databases">
        <authorList>
            <person name="de Groot N.N."/>
        </authorList>
    </citation>
    <scope>NUCLEOTIDE SEQUENCE [LARGE SCALE GENOMIC DNA]</scope>
    <source>
        <strain evidence="3 4">DSM 21001</strain>
    </source>
</reference>
<evidence type="ECO:0000313" key="4">
    <source>
        <dbReference type="Proteomes" id="UP000199024"/>
    </source>
</evidence>
<feature type="domain" description="Acyltransferase 3" evidence="2">
    <location>
        <begin position="30"/>
        <end position="347"/>
    </location>
</feature>
<feature type="transmembrane region" description="Helical" evidence="1">
    <location>
        <begin position="109"/>
        <end position="133"/>
    </location>
</feature>
<dbReference type="EMBL" id="FOZL01000001">
    <property type="protein sequence ID" value="SFS14642.1"/>
    <property type="molecule type" value="Genomic_DNA"/>
</dbReference>
<feature type="transmembrane region" description="Helical" evidence="1">
    <location>
        <begin position="153"/>
        <end position="177"/>
    </location>
</feature>
<protein>
    <submittedName>
        <fullName evidence="3">Peptidoglycan/LPS O-acetylase OafA/YrhL, contains acyltransferase and SGNH-hydrolase domains</fullName>
    </submittedName>
</protein>
<sequence>MEEAANHEVLLPDTKGLELPTVSGEGTFFSIQALRGVAAVLVVALHTTQTMNHHFPGISGPGFSGGAGVDIFFVISGFVMTMSSRTLLRSMHPMRTFLWKRIRRVVPMYWLATTVKLGLLMVVPAAGGLLAQGAWHVAASYLFIPSIGAKGEVLPILIVGWTLNYEMLFYLIVATALGMRLRMVPFVSAVILLLSLIGFVFADRLPVALSLVSPILMEFLYGVLIAQLTARLHARRSSQKIFCYAAIVLAFAVIELSPDENVLRTRILVWGLAALAMVTAAIALEADLRRWIPRWMLELGDSSYSLYLTHTMTLAGIGSLLSHFRGLDRSGYAVEWVFAAALCLLVGELVYRWVELPITHRMKGKKTAVAHA</sequence>
<evidence type="ECO:0000313" key="3">
    <source>
        <dbReference type="EMBL" id="SFS14642.1"/>
    </source>
</evidence>
<dbReference type="GO" id="GO:0000271">
    <property type="term" value="P:polysaccharide biosynthetic process"/>
    <property type="evidence" value="ECO:0007669"/>
    <property type="project" value="TreeGrafter"/>
</dbReference>
<feature type="transmembrane region" description="Helical" evidence="1">
    <location>
        <begin position="184"/>
        <end position="202"/>
    </location>
</feature>
<dbReference type="GO" id="GO:0016747">
    <property type="term" value="F:acyltransferase activity, transferring groups other than amino-acyl groups"/>
    <property type="evidence" value="ECO:0007669"/>
    <property type="project" value="InterPro"/>
</dbReference>
<dbReference type="GO" id="GO:0016020">
    <property type="term" value="C:membrane"/>
    <property type="evidence" value="ECO:0007669"/>
    <property type="project" value="TreeGrafter"/>
</dbReference>
<feature type="transmembrane region" description="Helical" evidence="1">
    <location>
        <begin position="71"/>
        <end position="88"/>
    </location>
</feature>
<evidence type="ECO:0000256" key="1">
    <source>
        <dbReference type="SAM" id="Phobius"/>
    </source>
</evidence>
<dbReference type="STRING" id="474950.SAMN05421771_2572"/>
<name>A0A1I6MG87_9BACT</name>
<feature type="transmembrane region" description="Helical" evidence="1">
    <location>
        <begin position="336"/>
        <end position="354"/>
    </location>
</feature>
<dbReference type="PANTHER" id="PTHR23028:SF53">
    <property type="entry name" value="ACYL_TRANSF_3 DOMAIN-CONTAINING PROTEIN"/>
    <property type="match status" value="1"/>
</dbReference>
<keyword evidence="3" id="KW-0012">Acyltransferase</keyword>
<feature type="transmembrane region" description="Helical" evidence="1">
    <location>
        <begin position="263"/>
        <end position="284"/>
    </location>
</feature>
<dbReference type="PANTHER" id="PTHR23028">
    <property type="entry name" value="ACETYLTRANSFERASE"/>
    <property type="match status" value="1"/>
</dbReference>
<dbReference type="Pfam" id="PF01757">
    <property type="entry name" value="Acyl_transf_3"/>
    <property type="match status" value="1"/>
</dbReference>
<keyword evidence="4" id="KW-1185">Reference proteome</keyword>
<dbReference type="GO" id="GO:0016787">
    <property type="term" value="F:hydrolase activity"/>
    <property type="evidence" value="ECO:0007669"/>
    <property type="project" value="UniProtKB-KW"/>
</dbReference>
<organism evidence="3 4">
    <name type="scientific">Granulicella pectinivorans</name>
    <dbReference type="NCBI Taxonomy" id="474950"/>
    <lineage>
        <taxon>Bacteria</taxon>
        <taxon>Pseudomonadati</taxon>
        <taxon>Acidobacteriota</taxon>
        <taxon>Terriglobia</taxon>
        <taxon>Terriglobales</taxon>
        <taxon>Acidobacteriaceae</taxon>
        <taxon>Granulicella</taxon>
    </lineage>
</organism>
<feature type="transmembrane region" description="Helical" evidence="1">
    <location>
        <begin position="304"/>
        <end position="324"/>
    </location>
</feature>
<dbReference type="Proteomes" id="UP000199024">
    <property type="component" value="Unassembled WGS sequence"/>
</dbReference>
<proteinExistence type="predicted"/>
<keyword evidence="1" id="KW-1133">Transmembrane helix</keyword>
<gene>
    <name evidence="3" type="ORF">SAMN05421771_2572</name>
</gene>
<dbReference type="RefSeq" id="WP_175529014.1">
    <property type="nucleotide sequence ID" value="NZ_FOZL01000001.1"/>
</dbReference>
<feature type="transmembrane region" description="Helical" evidence="1">
    <location>
        <begin position="208"/>
        <end position="229"/>
    </location>
</feature>
<dbReference type="InterPro" id="IPR050879">
    <property type="entry name" value="Acyltransferase_3"/>
</dbReference>
<keyword evidence="1" id="KW-0812">Transmembrane</keyword>
<keyword evidence="1" id="KW-0472">Membrane</keyword>
<evidence type="ECO:0000259" key="2">
    <source>
        <dbReference type="Pfam" id="PF01757"/>
    </source>
</evidence>
<accession>A0A1I6MG87</accession>
<keyword evidence="3" id="KW-0808">Transferase</keyword>
<feature type="transmembrane region" description="Helical" evidence="1">
    <location>
        <begin position="241"/>
        <end position="257"/>
    </location>
</feature>